<evidence type="ECO:0000256" key="2">
    <source>
        <dbReference type="ARBA" id="ARBA00023125"/>
    </source>
</evidence>
<evidence type="ECO:0000256" key="3">
    <source>
        <dbReference type="ARBA" id="ARBA00023163"/>
    </source>
</evidence>
<dbReference type="InterPro" id="IPR016032">
    <property type="entry name" value="Sig_transdc_resp-reg_C-effctor"/>
</dbReference>
<gene>
    <name evidence="6" type="ORF">CLV99_2882</name>
</gene>
<dbReference type="EMBL" id="SNYV01000015">
    <property type="protein sequence ID" value="TDQ76295.1"/>
    <property type="molecule type" value="Genomic_DNA"/>
</dbReference>
<evidence type="ECO:0000256" key="4">
    <source>
        <dbReference type="SAM" id="Phobius"/>
    </source>
</evidence>
<keyword evidence="7" id="KW-1185">Reference proteome</keyword>
<dbReference type="PRINTS" id="PR00038">
    <property type="entry name" value="HTHLUXR"/>
</dbReference>
<name>A0A4R6WA95_9SPHI</name>
<feature type="domain" description="HTH luxR-type" evidence="5">
    <location>
        <begin position="344"/>
        <end position="406"/>
    </location>
</feature>
<keyword evidence="4" id="KW-0472">Membrane</keyword>
<dbReference type="InterPro" id="IPR000792">
    <property type="entry name" value="Tscrpt_reg_LuxR_C"/>
</dbReference>
<evidence type="ECO:0000313" key="7">
    <source>
        <dbReference type="Proteomes" id="UP000295292"/>
    </source>
</evidence>
<dbReference type="OrthoDB" id="9797341at2"/>
<dbReference type="SMART" id="SM00421">
    <property type="entry name" value="HTH_LUXR"/>
    <property type="match status" value="1"/>
</dbReference>
<evidence type="ECO:0000259" key="5">
    <source>
        <dbReference type="PROSITE" id="PS50043"/>
    </source>
</evidence>
<dbReference type="GO" id="GO:0006355">
    <property type="term" value="P:regulation of DNA-templated transcription"/>
    <property type="evidence" value="ECO:0007669"/>
    <property type="project" value="InterPro"/>
</dbReference>
<dbReference type="InterPro" id="IPR011990">
    <property type="entry name" value="TPR-like_helical_dom_sf"/>
</dbReference>
<dbReference type="PROSITE" id="PS51257">
    <property type="entry name" value="PROKAR_LIPOPROTEIN"/>
    <property type="match status" value="1"/>
</dbReference>
<keyword evidence="1" id="KW-0805">Transcription regulation</keyword>
<keyword evidence="4" id="KW-1133">Transmembrane helix</keyword>
<dbReference type="PANTHER" id="PTHR44688:SF16">
    <property type="entry name" value="DNA-BINDING TRANSCRIPTIONAL ACTIVATOR DEVR_DOSR"/>
    <property type="match status" value="1"/>
</dbReference>
<comment type="caution">
    <text evidence="6">The sequence shown here is derived from an EMBL/GenBank/DDBJ whole genome shotgun (WGS) entry which is preliminary data.</text>
</comment>
<dbReference type="Gene3D" id="1.10.10.10">
    <property type="entry name" value="Winged helix-like DNA-binding domain superfamily/Winged helix DNA-binding domain"/>
    <property type="match status" value="1"/>
</dbReference>
<dbReference type="GO" id="GO:0003677">
    <property type="term" value="F:DNA binding"/>
    <property type="evidence" value="ECO:0007669"/>
    <property type="project" value="UniProtKB-KW"/>
</dbReference>
<evidence type="ECO:0000313" key="6">
    <source>
        <dbReference type="EMBL" id="TDQ76295.1"/>
    </source>
</evidence>
<keyword evidence="2" id="KW-0238">DNA-binding</keyword>
<keyword evidence="4" id="KW-0812">Transmembrane</keyword>
<proteinExistence type="predicted"/>
<dbReference type="CDD" id="cd06170">
    <property type="entry name" value="LuxR_C_like"/>
    <property type="match status" value="1"/>
</dbReference>
<feature type="transmembrane region" description="Helical" evidence="4">
    <location>
        <begin position="288"/>
        <end position="308"/>
    </location>
</feature>
<dbReference type="RefSeq" id="WP_133585126.1">
    <property type="nucleotide sequence ID" value="NZ_SNYV01000015.1"/>
</dbReference>
<dbReference type="Pfam" id="PF00196">
    <property type="entry name" value="GerE"/>
    <property type="match status" value="1"/>
</dbReference>
<sequence>MKLPLIAILSFALYACTSRQPLDPDLLHQEISELNDKNSYEASLVKLDNIIHDEESSDYEIYNAYLQKALTYKRVFNYPEVLANLDQAYQYGKNTKQRAATEIRVLVEKALIFFDSQDYNALDTYLNKIKGKNLDLLNAESRAFYLNILAVLEIRVGNFQVADSILSEGIHILRKQSPKHLPLVYSKLIGLSDHLKDRPKAEEAFKQGMHYAEKYNMNLYKISLLYAMSNFCSVIEDYKAASMYEKQGIAISSQYNAPFENGKLTVLEKELLSTRKNLEIQYNNKTRIILILLSIIFLVLIAVLYRLIKVSKQRNVLLENENHMMRKELEKLTSETNDKGEAKLELEKYNLTVRQEEIIALLKQGKTNKEIGNELFISENTVKYHLKAIYNILDIGSRTDLLHHQE</sequence>
<dbReference type="InterPro" id="IPR036388">
    <property type="entry name" value="WH-like_DNA-bd_sf"/>
</dbReference>
<dbReference type="PANTHER" id="PTHR44688">
    <property type="entry name" value="DNA-BINDING TRANSCRIPTIONAL ACTIVATOR DEVR_DOSR"/>
    <property type="match status" value="1"/>
</dbReference>
<dbReference type="PROSITE" id="PS50043">
    <property type="entry name" value="HTH_LUXR_2"/>
    <property type="match status" value="1"/>
</dbReference>
<evidence type="ECO:0000256" key="1">
    <source>
        <dbReference type="ARBA" id="ARBA00023015"/>
    </source>
</evidence>
<protein>
    <submittedName>
        <fullName evidence="6">Regulatory LuxR family protein</fullName>
    </submittedName>
</protein>
<accession>A0A4R6WA95</accession>
<reference evidence="6 7" key="1">
    <citation type="submission" date="2019-03" db="EMBL/GenBank/DDBJ databases">
        <title>Genomic Encyclopedia of Archaeal and Bacterial Type Strains, Phase II (KMG-II): from individual species to whole genera.</title>
        <authorList>
            <person name="Goeker M."/>
        </authorList>
    </citation>
    <scope>NUCLEOTIDE SEQUENCE [LARGE SCALE GENOMIC DNA]</scope>
    <source>
        <strain evidence="6 7">DSM 28353</strain>
    </source>
</reference>
<organism evidence="6 7">
    <name type="scientific">Sphingobacterium yanglingense</name>
    <dbReference type="NCBI Taxonomy" id="1437280"/>
    <lineage>
        <taxon>Bacteria</taxon>
        <taxon>Pseudomonadati</taxon>
        <taxon>Bacteroidota</taxon>
        <taxon>Sphingobacteriia</taxon>
        <taxon>Sphingobacteriales</taxon>
        <taxon>Sphingobacteriaceae</taxon>
        <taxon>Sphingobacterium</taxon>
    </lineage>
</organism>
<dbReference type="SUPFAM" id="SSF46894">
    <property type="entry name" value="C-terminal effector domain of the bipartite response regulators"/>
    <property type="match status" value="1"/>
</dbReference>
<dbReference type="Gene3D" id="1.25.40.10">
    <property type="entry name" value="Tetratricopeptide repeat domain"/>
    <property type="match status" value="1"/>
</dbReference>
<dbReference type="AlphaFoldDB" id="A0A4R6WA95"/>
<keyword evidence="3" id="KW-0804">Transcription</keyword>
<dbReference type="SUPFAM" id="SSF48452">
    <property type="entry name" value="TPR-like"/>
    <property type="match status" value="1"/>
</dbReference>
<dbReference type="Proteomes" id="UP000295292">
    <property type="component" value="Unassembled WGS sequence"/>
</dbReference>